<dbReference type="PANTHER" id="PTHR43547:SF2">
    <property type="entry name" value="HYBRID SIGNAL TRANSDUCTION HISTIDINE KINASE C"/>
    <property type="match status" value="1"/>
</dbReference>
<dbReference type="EC" id="2.7.13.3" evidence="2"/>
<evidence type="ECO:0000313" key="8">
    <source>
        <dbReference type="Proteomes" id="UP001228113"/>
    </source>
</evidence>
<reference evidence="7" key="1">
    <citation type="journal article" date="2023" name="Int. J. Syst. Evol. Microbiol.">
        <title>Mesoterricola silvestris gen. nov., sp. nov., Mesoterricola sediminis sp. nov., Geothrix oryzae sp. nov., Geothrix edaphica sp. nov., Geothrix rubra sp. nov., and Geothrix limicola sp. nov., six novel members of Acidobacteriota isolated from soils.</title>
        <authorList>
            <person name="Itoh H."/>
            <person name="Sugisawa Y."/>
            <person name="Mise K."/>
            <person name="Xu Z."/>
            <person name="Kuniyasu M."/>
            <person name="Ushijima N."/>
            <person name="Kawano K."/>
            <person name="Kobayashi E."/>
            <person name="Shiratori Y."/>
            <person name="Masuda Y."/>
            <person name="Senoo K."/>
        </authorList>
    </citation>
    <scope>NUCLEOTIDE SEQUENCE</scope>
    <source>
        <strain evidence="7">W786</strain>
    </source>
</reference>
<keyword evidence="3" id="KW-0597">Phosphoprotein</keyword>
<gene>
    <name evidence="7" type="ORF">METESE_17150</name>
</gene>
<dbReference type="InterPro" id="IPR003661">
    <property type="entry name" value="HisK_dim/P_dom"/>
</dbReference>
<dbReference type="PANTHER" id="PTHR43547">
    <property type="entry name" value="TWO-COMPONENT HISTIDINE KINASE"/>
    <property type="match status" value="1"/>
</dbReference>
<dbReference type="InterPro" id="IPR015943">
    <property type="entry name" value="WD40/YVTN_repeat-like_dom_sf"/>
</dbReference>
<protein>
    <recommendedName>
        <fullName evidence="2">histidine kinase</fullName>
        <ecNumber evidence="2">2.7.13.3</ecNumber>
    </recommendedName>
</protein>
<dbReference type="SUPFAM" id="SSF63829">
    <property type="entry name" value="Calcium-dependent phosphotriesterase"/>
    <property type="match status" value="2"/>
</dbReference>
<name>A0AA48GZ79_9BACT</name>
<feature type="coiled-coil region" evidence="4">
    <location>
        <begin position="785"/>
        <end position="833"/>
    </location>
</feature>
<evidence type="ECO:0000256" key="4">
    <source>
        <dbReference type="SAM" id="Coils"/>
    </source>
</evidence>
<dbReference type="PROSITE" id="PS50109">
    <property type="entry name" value="HIS_KIN"/>
    <property type="match status" value="1"/>
</dbReference>
<proteinExistence type="predicted"/>
<keyword evidence="5" id="KW-0732">Signal</keyword>
<dbReference type="Gene3D" id="2.130.10.10">
    <property type="entry name" value="YVTN repeat-like/Quinoprotein amine dehydrogenase"/>
    <property type="match status" value="3"/>
</dbReference>
<dbReference type="Pfam" id="PF02518">
    <property type="entry name" value="HATPase_c"/>
    <property type="match status" value="1"/>
</dbReference>
<dbReference type="Gene3D" id="1.10.287.130">
    <property type="match status" value="1"/>
</dbReference>
<feature type="chain" id="PRO_5041302728" description="histidine kinase" evidence="5">
    <location>
        <begin position="27"/>
        <end position="1060"/>
    </location>
</feature>
<dbReference type="RefSeq" id="WP_316411510.1">
    <property type="nucleotide sequence ID" value="NZ_AP027081.1"/>
</dbReference>
<dbReference type="KEGG" id="msea:METESE_17150"/>
<dbReference type="InterPro" id="IPR036890">
    <property type="entry name" value="HATPase_C_sf"/>
</dbReference>
<evidence type="ECO:0000256" key="5">
    <source>
        <dbReference type="SAM" id="SignalP"/>
    </source>
</evidence>
<dbReference type="Gene3D" id="3.30.565.10">
    <property type="entry name" value="Histidine kinase-like ATPase, C-terminal domain"/>
    <property type="match status" value="1"/>
</dbReference>
<feature type="signal peptide" evidence="5">
    <location>
        <begin position="1"/>
        <end position="26"/>
    </location>
</feature>
<evidence type="ECO:0000259" key="6">
    <source>
        <dbReference type="PROSITE" id="PS50109"/>
    </source>
</evidence>
<dbReference type="InterPro" id="IPR003594">
    <property type="entry name" value="HATPase_dom"/>
</dbReference>
<dbReference type="Proteomes" id="UP001228113">
    <property type="component" value="Chromosome"/>
</dbReference>
<dbReference type="SUPFAM" id="SSF101898">
    <property type="entry name" value="NHL repeat"/>
    <property type="match status" value="1"/>
</dbReference>
<dbReference type="GO" id="GO:0000155">
    <property type="term" value="F:phosphorelay sensor kinase activity"/>
    <property type="evidence" value="ECO:0007669"/>
    <property type="project" value="InterPro"/>
</dbReference>
<evidence type="ECO:0000256" key="3">
    <source>
        <dbReference type="ARBA" id="ARBA00022553"/>
    </source>
</evidence>
<organism evidence="7 8">
    <name type="scientific">Mesoterricola sediminis</name>
    <dbReference type="NCBI Taxonomy" id="2927980"/>
    <lineage>
        <taxon>Bacteria</taxon>
        <taxon>Pseudomonadati</taxon>
        <taxon>Acidobacteriota</taxon>
        <taxon>Holophagae</taxon>
        <taxon>Holophagales</taxon>
        <taxon>Holophagaceae</taxon>
        <taxon>Mesoterricola</taxon>
    </lineage>
</organism>
<dbReference type="SUPFAM" id="SSF55874">
    <property type="entry name" value="ATPase domain of HSP90 chaperone/DNA topoisomerase II/histidine kinase"/>
    <property type="match status" value="1"/>
</dbReference>
<evidence type="ECO:0000313" key="7">
    <source>
        <dbReference type="EMBL" id="BDU76757.1"/>
    </source>
</evidence>
<dbReference type="InterPro" id="IPR005467">
    <property type="entry name" value="His_kinase_dom"/>
</dbReference>
<dbReference type="InterPro" id="IPR013783">
    <property type="entry name" value="Ig-like_fold"/>
</dbReference>
<dbReference type="CDD" id="cd00082">
    <property type="entry name" value="HisKA"/>
    <property type="match status" value="1"/>
</dbReference>
<comment type="catalytic activity">
    <reaction evidence="1">
        <text>ATP + protein L-histidine = ADP + protein N-phospho-L-histidine.</text>
        <dbReference type="EC" id="2.7.13.3"/>
    </reaction>
</comment>
<evidence type="ECO:0000256" key="1">
    <source>
        <dbReference type="ARBA" id="ARBA00000085"/>
    </source>
</evidence>
<dbReference type="Gene3D" id="2.60.40.10">
    <property type="entry name" value="Immunoglobulins"/>
    <property type="match status" value="1"/>
</dbReference>
<dbReference type="InterPro" id="IPR036097">
    <property type="entry name" value="HisK_dim/P_sf"/>
</dbReference>
<dbReference type="Pfam" id="PF00512">
    <property type="entry name" value="HisKA"/>
    <property type="match status" value="1"/>
</dbReference>
<dbReference type="PRINTS" id="PR00344">
    <property type="entry name" value="BCTRLSENSOR"/>
</dbReference>
<dbReference type="SMART" id="SM00388">
    <property type="entry name" value="HisKA"/>
    <property type="match status" value="1"/>
</dbReference>
<evidence type="ECO:0000256" key="2">
    <source>
        <dbReference type="ARBA" id="ARBA00012438"/>
    </source>
</evidence>
<feature type="domain" description="Histidine kinase" evidence="6">
    <location>
        <begin position="833"/>
        <end position="1052"/>
    </location>
</feature>
<keyword evidence="4" id="KW-0175">Coiled coil</keyword>
<dbReference type="AlphaFoldDB" id="A0AA48GZ79"/>
<dbReference type="InterPro" id="IPR004358">
    <property type="entry name" value="Sig_transdc_His_kin-like_C"/>
</dbReference>
<dbReference type="SUPFAM" id="SSF47384">
    <property type="entry name" value="Homodimeric domain of signal transducing histidine kinase"/>
    <property type="match status" value="1"/>
</dbReference>
<sequence>MSGSNSFTKTLVRVLLAAALGSGAAAQEPEPPGMRPVKVFREAEGLPQMAIYALAADRGGHLWAGTMAGIARFDGHRWQSVEAPPNGYALMANANAMTGTSDGAMWVGTRFQGILEFKDGRCRVHNTATGLPLDNVNAVLERSRPDAQGRPVIYAATYGKGLAVFENGAWRQVPGDLPDGRLHCLFERDGEIWVGTHKGIWILGSTGWRPFEGNGDLPDAVVRSLAETRDAQGARTLWIGLERGGLCAVRDGRVTMLPLKARTGCESVRSLLPGPGGSLWVALFGGGLVRIDGDRWEILNTQAGFPTDHVRSLATTPGGPGGTTLWAGLDGKGVLRLHPGGWRRFELPWKKADQRIQCFAETRDPATGRSVLWMGHRALARLQDGGWKVYHPDPEDKADSVRALFAFPGGQDLHFGKGQDLVVFSNGRFRAWTAADGLPAGQIRVLTGVQDGAGHRQLYIGTSRGLAVWDGRSVRVLDPPPGDPECAVRALAVDGPRLWVGTDRGLACLEAGAWVRPPGLNGLPSVGVHAILPFPSRSGRGLLVGTFGSGLWVLEDADRTSPPQCFNTRNTPALRHDLIYDIVADGQGRYLVDGPRGVARLDPAGWAWDTFTVEDGLPGTECLKGALFRDAAGRVWIGTEDGPAWADPREMPPDRTPKALVLESATAGGAPIGPGAGLPHDVRDVIFSFRLLTGHRERDSLFRTRLAGLQDAPGEWSPEPAAHFTSLPSGAYTLEVWGRDYAGNETGPLRFSFRVARPWWNRPWAWVLYAAAAAAAVQGLLMLRTRLLADRNRDLEARVAEATDEIRRQQEEAEALNRELIQLNLEKNKLLGIAAHDLRSPLNTISLVSEGLVTGDLMDCPPDLQPWIRKISTSARHMTELIGAFLDVAALESGRLLPKPAAVPVAEVLEPLASLFQPRLDAKGQHLRIEAGEPGCRVLADPSHLRQILDNLLSNASKFSPAGADLGLGARRSGALVLFEVADQGPGLKDEDQAKLFRRFAKLSARPTAGEASSGLGLSIVKQLVDANHGRIWAENLPAGGCVFRVEMPAADFPERDGRG</sequence>
<dbReference type="SMART" id="SM00387">
    <property type="entry name" value="HATPase_c"/>
    <property type="match status" value="1"/>
</dbReference>
<dbReference type="EMBL" id="AP027081">
    <property type="protein sequence ID" value="BDU76757.1"/>
    <property type="molecule type" value="Genomic_DNA"/>
</dbReference>
<accession>A0AA48GZ79</accession>
<keyword evidence="8" id="KW-1185">Reference proteome</keyword>